<reference evidence="2" key="1">
    <citation type="submission" date="2022-11" db="UniProtKB">
        <authorList>
            <consortium name="WormBaseParasite"/>
        </authorList>
    </citation>
    <scope>IDENTIFICATION</scope>
</reference>
<dbReference type="WBParaSite" id="nRc.2.0.1.t39169-RA">
    <property type="protein sequence ID" value="nRc.2.0.1.t39169-RA"/>
    <property type="gene ID" value="nRc.2.0.1.g39169"/>
</dbReference>
<organism evidence="1 2">
    <name type="scientific">Romanomermis culicivorax</name>
    <name type="common">Nematode worm</name>
    <dbReference type="NCBI Taxonomy" id="13658"/>
    <lineage>
        <taxon>Eukaryota</taxon>
        <taxon>Metazoa</taxon>
        <taxon>Ecdysozoa</taxon>
        <taxon>Nematoda</taxon>
        <taxon>Enoplea</taxon>
        <taxon>Dorylaimia</taxon>
        <taxon>Mermithida</taxon>
        <taxon>Mermithoidea</taxon>
        <taxon>Mermithidae</taxon>
        <taxon>Romanomermis</taxon>
    </lineage>
</organism>
<proteinExistence type="predicted"/>
<evidence type="ECO:0000313" key="1">
    <source>
        <dbReference type="Proteomes" id="UP000887565"/>
    </source>
</evidence>
<protein>
    <submittedName>
        <fullName evidence="2">Uncharacterized protein</fullName>
    </submittedName>
</protein>
<accession>A0A915KMA3</accession>
<evidence type="ECO:0000313" key="2">
    <source>
        <dbReference type="WBParaSite" id="nRc.2.0.1.t39169-RA"/>
    </source>
</evidence>
<keyword evidence="1" id="KW-1185">Reference proteome</keyword>
<dbReference type="AlphaFoldDB" id="A0A915KMA3"/>
<dbReference type="Proteomes" id="UP000887565">
    <property type="component" value="Unplaced"/>
</dbReference>
<name>A0A915KMA3_ROMCU</name>
<sequence length="105" mass="11647">MPCLNELLVELIFVEQGLKAIKLFSGLKERNFKEKMLDEGDFELDQDDYTSALTPEIRNRTSKCVEVALIQCVIIGKGSTAAAVVDGDDEDDDAVLNVEDAPTRR</sequence>